<evidence type="ECO:0000313" key="7">
    <source>
        <dbReference type="EMBL" id="KZM22963.1"/>
    </source>
</evidence>
<accession>A0A163D7C9</accession>
<comment type="subcellular location">
    <subcellularLocation>
        <location evidence="1">Membrane</location>
        <topology evidence="1">Multi-pass membrane protein</topology>
    </subcellularLocation>
</comment>
<dbReference type="AlphaFoldDB" id="A0A163D7C9"/>
<evidence type="ECO:0000256" key="6">
    <source>
        <dbReference type="SAM" id="Phobius"/>
    </source>
</evidence>
<keyword evidence="8" id="KW-1185">Reference proteome</keyword>
<keyword evidence="4 6" id="KW-1133">Transmembrane helix</keyword>
<name>A0A163D7C9_DIDRA</name>
<feature type="transmembrane region" description="Helical" evidence="6">
    <location>
        <begin position="275"/>
        <end position="298"/>
    </location>
</feature>
<protein>
    <submittedName>
        <fullName evidence="7">Uncharacterized protein</fullName>
    </submittedName>
</protein>
<comment type="similarity">
    <text evidence="2">Belongs to the paxB family.</text>
</comment>
<proteinExistence type="inferred from homology"/>
<evidence type="ECO:0000256" key="5">
    <source>
        <dbReference type="ARBA" id="ARBA00023136"/>
    </source>
</evidence>
<evidence type="ECO:0000256" key="2">
    <source>
        <dbReference type="ARBA" id="ARBA00006757"/>
    </source>
</evidence>
<feature type="transmembrane region" description="Helical" evidence="6">
    <location>
        <begin position="180"/>
        <end position="199"/>
    </location>
</feature>
<dbReference type="PANTHER" id="PTHR42038">
    <property type="match status" value="1"/>
</dbReference>
<dbReference type="Pfam" id="PF25129">
    <property type="entry name" value="Pyr4-TMTC"/>
    <property type="match status" value="1"/>
</dbReference>
<evidence type="ECO:0000256" key="4">
    <source>
        <dbReference type="ARBA" id="ARBA00022989"/>
    </source>
</evidence>
<sequence>MTKDCGRQGEWRINVLVSLDFHFTNRHGIDNIQYVPTFGNLTAYLKLTAHTLHTFEERPFTKMFELANNYSSYHLIPQSSDLALSPPESYFFVTDFLIISCGVLYTLCYLFYMTRTYSDRFLAGSVLFLSQTMAYELYYAYVCTTTTWQRVCFFVWFMFDVSFVAVALNRAYRREERGRTVWRLVWMTALGIAFLWGVGQVWPDEREQLTAFWTGVYLELPIGWGQVYYLLKRGDTKGQSLEIWITRYLGCICAFLVFIWRYLNAPDNWSYVGSFWSVAGMIVTLLPETVYPFVYVWAHKKERGDEKTKAE</sequence>
<comment type="caution">
    <text evidence="7">The sequence shown here is derived from an EMBL/GenBank/DDBJ whole genome shotgun (WGS) entry which is preliminary data.</text>
</comment>
<feature type="transmembrane region" description="Helical" evidence="6">
    <location>
        <begin position="243"/>
        <end position="263"/>
    </location>
</feature>
<keyword evidence="3 6" id="KW-0812">Transmembrane</keyword>
<feature type="transmembrane region" description="Helical" evidence="6">
    <location>
        <begin position="147"/>
        <end position="168"/>
    </location>
</feature>
<reference evidence="7 8" key="1">
    <citation type="journal article" date="2016" name="Sci. Rep.">
        <title>Draft genome sequencing and secretome analysis of fungal phytopathogen Ascochyta rabiei provides insight into the necrotrophic effector repertoire.</title>
        <authorList>
            <person name="Verma S."/>
            <person name="Gazara R.K."/>
            <person name="Nizam S."/>
            <person name="Parween S."/>
            <person name="Chattopadhyay D."/>
            <person name="Verma P.K."/>
        </authorList>
    </citation>
    <scope>NUCLEOTIDE SEQUENCE [LARGE SCALE GENOMIC DNA]</scope>
    <source>
        <strain evidence="7 8">ArDII</strain>
    </source>
</reference>
<dbReference type="PANTHER" id="PTHR42038:SF4">
    <property type="entry name" value="INTEGRAL MEMBRANE PROTEIN"/>
    <property type="match status" value="1"/>
</dbReference>
<evidence type="ECO:0000313" key="8">
    <source>
        <dbReference type="Proteomes" id="UP000076837"/>
    </source>
</evidence>
<feature type="transmembrane region" description="Helical" evidence="6">
    <location>
        <begin position="211"/>
        <end position="231"/>
    </location>
</feature>
<organism evidence="7 8">
    <name type="scientific">Didymella rabiei</name>
    <name type="common">Chickpea ascochyta blight fungus</name>
    <name type="synonym">Mycosphaerella rabiei</name>
    <dbReference type="NCBI Taxonomy" id="5454"/>
    <lineage>
        <taxon>Eukaryota</taxon>
        <taxon>Fungi</taxon>
        <taxon>Dikarya</taxon>
        <taxon>Ascomycota</taxon>
        <taxon>Pezizomycotina</taxon>
        <taxon>Dothideomycetes</taxon>
        <taxon>Pleosporomycetidae</taxon>
        <taxon>Pleosporales</taxon>
        <taxon>Pleosporineae</taxon>
        <taxon>Didymellaceae</taxon>
        <taxon>Ascochyta</taxon>
    </lineage>
</organism>
<evidence type="ECO:0000256" key="3">
    <source>
        <dbReference type="ARBA" id="ARBA00022692"/>
    </source>
</evidence>
<dbReference type="Proteomes" id="UP000076837">
    <property type="component" value="Unassembled WGS sequence"/>
</dbReference>
<gene>
    <name evidence="7" type="ORF">ST47_g5892</name>
</gene>
<dbReference type="GO" id="GO:0016020">
    <property type="term" value="C:membrane"/>
    <property type="evidence" value="ECO:0007669"/>
    <property type="project" value="UniProtKB-SubCell"/>
</dbReference>
<keyword evidence="5 6" id="KW-0472">Membrane</keyword>
<dbReference type="InterPro" id="IPR039020">
    <property type="entry name" value="PaxB-like"/>
</dbReference>
<feature type="transmembrane region" description="Helical" evidence="6">
    <location>
        <begin position="121"/>
        <end position="141"/>
    </location>
</feature>
<feature type="transmembrane region" description="Helical" evidence="6">
    <location>
        <begin position="90"/>
        <end position="112"/>
    </location>
</feature>
<dbReference type="EMBL" id="JYNV01000201">
    <property type="protein sequence ID" value="KZM22963.1"/>
    <property type="molecule type" value="Genomic_DNA"/>
</dbReference>
<dbReference type="GO" id="GO:0016829">
    <property type="term" value="F:lyase activity"/>
    <property type="evidence" value="ECO:0007669"/>
    <property type="project" value="InterPro"/>
</dbReference>
<evidence type="ECO:0000256" key="1">
    <source>
        <dbReference type="ARBA" id="ARBA00004141"/>
    </source>
</evidence>